<comment type="caution">
    <text evidence="3">The sequence shown here is derived from an EMBL/GenBank/DDBJ whole genome shotgun (WGS) entry which is preliminary data.</text>
</comment>
<dbReference type="Gene3D" id="2.60.120.10">
    <property type="entry name" value="Jelly Rolls"/>
    <property type="match status" value="1"/>
</dbReference>
<dbReference type="PANTHER" id="PTHR40112:SF1">
    <property type="entry name" value="H2HPP ISOMERASE"/>
    <property type="match status" value="1"/>
</dbReference>
<reference evidence="3" key="1">
    <citation type="submission" date="2022-08" db="EMBL/GenBank/DDBJ databases">
        <authorList>
            <person name="Deng Y."/>
            <person name="Han X.-F."/>
            <person name="Zhang Y.-Q."/>
        </authorList>
    </citation>
    <scope>NUCLEOTIDE SEQUENCE</scope>
    <source>
        <strain evidence="3">CPCC 205763</strain>
    </source>
</reference>
<evidence type="ECO:0000313" key="4">
    <source>
        <dbReference type="Proteomes" id="UP001165584"/>
    </source>
</evidence>
<feature type="domain" description="Cupin type-2" evidence="2">
    <location>
        <begin position="46"/>
        <end position="110"/>
    </location>
</feature>
<evidence type="ECO:0000313" key="3">
    <source>
        <dbReference type="EMBL" id="MCS5717583.1"/>
    </source>
</evidence>
<proteinExistence type="predicted"/>
<organism evidence="3 4">
    <name type="scientific">Herbiconiux aconitum</name>
    <dbReference type="NCBI Taxonomy" id="2970913"/>
    <lineage>
        <taxon>Bacteria</taxon>
        <taxon>Bacillati</taxon>
        <taxon>Actinomycetota</taxon>
        <taxon>Actinomycetes</taxon>
        <taxon>Micrococcales</taxon>
        <taxon>Microbacteriaceae</taxon>
        <taxon>Herbiconiux</taxon>
    </lineage>
</organism>
<dbReference type="RefSeq" id="WP_259505975.1">
    <property type="nucleotide sequence ID" value="NZ_JANLCM010000001.1"/>
</dbReference>
<dbReference type="EMBL" id="JANLCM010000001">
    <property type="protein sequence ID" value="MCS5717583.1"/>
    <property type="molecule type" value="Genomic_DNA"/>
</dbReference>
<dbReference type="InterPro" id="IPR014710">
    <property type="entry name" value="RmlC-like_jellyroll"/>
</dbReference>
<sequence length="149" mass="16887">MTQIVKDANVPTILEHGGTCRSWFLFEKEALRQETMGGYLEFVDEFELLPGARLEPHSHDTDEFYYLLTGEARMRVGDDEFALGTGQLVRIPRNEIHSIWTTGDDGFRALAFAISYMPENRVGYTTYPEDGSPSRFVPSGSDRPEHHTA</sequence>
<gene>
    <name evidence="3" type="ORF">N1027_05465</name>
</gene>
<dbReference type="InterPro" id="IPR011051">
    <property type="entry name" value="RmlC_Cupin_sf"/>
</dbReference>
<evidence type="ECO:0000259" key="2">
    <source>
        <dbReference type="Pfam" id="PF07883"/>
    </source>
</evidence>
<dbReference type="InterPro" id="IPR052535">
    <property type="entry name" value="Bacilysin_H2HPP_isomerase"/>
</dbReference>
<evidence type="ECO:0000256" key="1">
    <source>
        <dbReference type="SAM" id="MobiDB-lite"/>
    </source>
</evidence>
<protein>
    <submittedName>
        <fullName evidence="3">Cupin domain-containing protein</fullName>
    </submittedName>
</protein>
<feature type="region of interest" description="Disordered" evidence="1">
    <location>
        <begin position="125"/>
        <end position="149"/>
    </location>
</feature>
<dbReference type="Proteomes" id="UP001165584">
    <property type="component" value="Unassembled WGS sequence"/>
</dbReference>
<keyword evidence="4" id="KW-1185">Reference proteome</keyword>
<accession>A0ABT2GMY0</accession>
<dbReference type="Pfam" id="PF07883">
    <property type="entry name" value="Cupin_2"/>
    <property type="match status" value="1"/>
</dbReference>
<name>A0ABT2GMY0_9MICO</name>
<dbReference type="PANTHER" id="PTHR40112">
    <property type="entry name" value="H2HPP ISOMERASE"/>
    <property type="match status" value="1"/>
</dbReference>
<dbReference type="InterPro" id="IPR013096">
    <property type="entry name" value="Cupin_2"/>
</dbReference>
<dbReference type="SUPFAM" id="SSF51182">
    <property type="entry name" value="RmlC-like cupins"/>
    <property type="match status" value="1"/>
</dbReference>